<dbReference type="Pfam" id="PF00266">
    <property type="entry name" value="Aminotran_5"/>
    <property type="match status" value="1"/>
</dbReference>
<dbReference type="InterPro" id="IPR015422">
    <property type="entry name" value="PyrdxlP-dep_Trfase_small"/>
</dbReference>
<evidence type="ECO:0000256" key="5">
    <source>
        <dbReference type="ARBA" id="ARBA00022605"/>
    </source>
</evidence>
<dbReference type="InterPro" id="IPR015421">
    <property type="entry name" value="PyrdxlP-dep_Trfase_major"/>
</dbReference>
<dbReference type="EC" id="2.6.1.52" evidence="11"/>
<dbReference type="InterPro" id="IPR015424">
    <property type="entry name" value="PyrdxlP-dep_Trfase"/>
</dbReference>
<feature type="binding site" evidence="11">
    <location>
        <begin position="251"/>
        <end position="252"/>
    </location>
    <ligand>
        <name>pyridoxal 5'-phosphate</name>
        <dbReference type="ChEBI" id="CHEBI:597326"/>
    </ligand>
</feature>
<dbReference type="PIRSF" id="PIRSF000525">
    <property type="entry name" value="SerC"/>
    <property type="match status" value="1"/>
</dbReference>
<evidence type="ECO:0000313" key="14">
    <source>
        <dbReference type="Proteomes" id="UP001314200"/>
    </source>
</evidence>
<dbReference type="HAMAP" id="MF_00160">
    <property type="entry name" value="SerC_aminotrans_5"/>
    <property type="match status" value="1"/>
</dbReference>
<gene>
    <name evidence="11" type="primary">serC</name>
    <name evidence="13" type="ORF">R82641_BJNNKPBH_00244</name>
</gene>
<name>A0ABM9MNZ1_9LACO</name>
<comment type="caution">
    <text evidence="13">The sequence shown here is derived from an EMBL/GenBank/DDBJ whole genome shotgun (WGS) entry which is preliminary data.</text>
</comment>
<feature type="binding site" evidence="11">
    <location>
        <position position="53"/>
    </location>
    <ligand>
        <name>L-glutamate</name>
        <dbReference type="ChEBI" id="CHEBI:29985"/>
    </ligand>
</feature>
<evidence type="ECO:0000256" key="7">
    <source>
        <dbReference type="ARBA" id="ARBA00022898"/>
    </source>
</evidence>
<dbReference type="NCBIfam" id="NF003764">
    <property type="entry name" value="PRK05355.1"/>
    <property type="match status" value="1"/>
</dbReference>
<accession>A0ABM9MNZ1</accession>
<dbReference type="Gene3D" id="3.90.1150.10">
    <property type="entry name" value="Aspartate Aminotransferase, domain 1"/>
    <property type="match status" value="1"/>
</dbReference>
<evidence type="ECO:0000256" key="10">
    <source>
        <dbReference type="ARBA" id="ARBA00049007"/>
    </source>
</evidence>
<proteinExistence type="inferred from homology"/>
<dbReference type="InterPro" id="IPR000192">
    <property type="entry name" value="Aminotrans_V_dom"/>
</dbReference>
<dbReference type="SUPFAM" id="SSF53383">
    <property type="entry name" value="PLP-dependent transferases"/>
    <property type="match status" value="1"/>
</dbReference>
<evidence type="ECO:0000256" key="3">
    <source>
        <dbReference type="ARBA" id="ARBA00006904"/>
    </source>
</evidence>
<dbReference type="InterPro" id="IPR022278">
    <property type="entry name" value="Pser_aminoTfrase"/>
</dbReference>
<reference evidence="13 14" key="1">
    <citation type="submission" date="2023-10" db="EMBL/GenBank/DDBJ databases">
        <authorList>
            <person name="Botero Cardona J."/>
        </authorList>
    </citation>
    <scope>NUCLEOTIDE SEQUENCE [LARGE SCALE GENOMIC DNA]</scope>
    <source>
        <strain evidence="13 14">R-82641</strain>
    </source>
</reference>
<comment type="pathway">
    <text evidence="2 11">Amino-acid biosynthesis; L-serine biosynthesis; L-serine from 3-phospho-D-glycerate: step 2/3.</text>
</comment>
<keyword evidence="8 11" id="KW-0718">Serine biosynthesis</keyword>
<evidence type="ECO:0000256" key="11">
    <source>
        <dbReference type="HAMAP-Rule" id="MF_00160"/>
    </source>
</evidence>
<keyword evidence="6 11" id="KW-0808">Transferase</keyword>
<comment type="subcellular location">
    <subcellularLocation>
        <location evidence="11">Cytoplasm</location>
    </subcellularLocation>
</comment>
<dbReference type="GO" id="GO:0004648">
    <property type="term" value="F:O-phospho-L-serine:2-oxoglutarate aminotransferase activity"/>
    <property type="evidence" value="ECO:0007669"/>
    <property type="project" value="UniProtKB-EC"/>
</dbReference>
<evidence type="ECO:0000256" key="8">
    <source>
        <dbReference type="ARBA" id="ARBA00023299"/>
    </source>
</evidence>
<evidence type="ECO:0000256" key="1">
    <source>
        <dbReference type="ARBA" id="ARBA00003483"/>
    </source>
</evidence>
<evidence type="ECO:0000256" key="4">
    <source>
        <dbReference type="ARBA" id="ARBA00022576"/>
    </source>
</evidence>
<feature type="domain" description="Aminotransferase class V" evidence="12">
    <location>
        <begin position="16"/>
        <end position="362"/>
    </location>
</feature>
<comment type="function">
    <text evidence="1 11">Catalyzes the reversible conversion of 3-phosphohydroxypyruvate to phosphoserine and of 3-hydroxy-2-oxo-4-phosphonooxybutanoate to phosphohydroxythreonine.</text>
</comment>
<keyword evidence="11" id="KW-0963">Cytoplasm</keyword>
<sequence>MLFLLVKKEEKTLSSYNFSAGPGVLPSPVIKQIREDLEKEENSHYSILEISHRSAKFDEIIHHAEDRLRQLMDIPDDYAVLFIQGGGSLQFEMLPLNLANQKNKIAVLDSGNFANKAAKAAQAVGKEATIVASSKQDRYRYLPELPADFDAVDYDYLHITTNNTIEGSTYHQDNLPKTTGHLVADMSSNILAEPYNVSDFSAIFAGAQKNLGPAGVTLAIVKKDWLAEQKIEGVGPMMRYQSYIDKDSMYNTPPVFSIYALSLVLDWVFEQGGVKQLYLNNQKKAKRLYDYLDQSDFYQVPVSGEGRSLTNVVFTTGDSDLDKKISLQADQEGLHNLAGHRSVGGFRASLYNAQPIAAVEALITFLEKAEKEHKS</sequence>
<keyword evidence="4 11" id="KW-0032">Aminotransferase</keyword>
<evidence type="ECO:0000256" key="2">
    <source>
        <dbReference type="ARBA" id="ARBA00005099"/>
    </source>
</evidence>
<keyword evidence="14" id="KW-1185">Reference proteome</keyword>
<keyword evidence="7 11" id="KW-0663">Pyridoxal phosphate</keyword>
<comment type="cofactor">
    <cofactor evidence="11">
        <name>pyridoxal 5'-phosphate</name>
        <dbReference type="ChEBI" id="CHEBI:597326"/>
    </cofactor>
    <text evidence="11">Binds 1 pyridoxal phosphate per subunit.</text>
</comment>
<feature type="binding site" evidence="11">
    <location>
        <position position="113"/>
    </location>
    <ligand>
        <name>pyridoxal 5'-phosphate</name>
        <dbReference type="ChEBI" id="CHEBI:597326"/>
    </ligand>
</feature>
<comment type="catalytic activity">
    <reaction evidence="10 11">
        <text>O-phospho-L-serine + 2-oxoglutarate = 3-phosphooxypyruvate + L-glutamate</text>
        <dbReference type="Rhea" id="RHEA:14329"/>
        <dbReference type="ChEBI" id="CHEBI:16810"/>
        <dbReference type="ChEBI" id="CHEBI:18110"/>
        <dbReference type="ChEBI" id="CHEBI:29985"/>
        <dbReference type="ChEBI" id="CHEBI:57524"/>
        <dbReference type="EC" id="2.6.1.52"/>
    </reaction>
</comment>
<evidence type="ECO:0000259" key="12">
    <source>
        <dbReference type="Pfam" id="PF00266"/>
    </source>
</evidence>
<protein>
    <recommendedName>
        <fullName evidence="11">Phosphoserine aminotransferase</fullName>
        <ecNumber evidence="11">2.6.1.52</ecNumber>
    </recommendedName>
    <alternativeName>
        <fullName evidence="11">Phosphohydroxythreonine aminotransferase</fullName>
        <shortName evidence="11">PSAT</shortName>
    </alternativeName>
</protein>
<dbReference type="PANTHER" id="PTHR43247:SF1">
    <property type="entry name" value="PHOSPHOSERINE AMINOTRANSFERASE"/>
    <property type="match status" value="1"/>
</dbReference>
<feature type="binding site" evidence="11">
    <location>
        <begin position="87"/>
        <end position="88"/>
    </location>
    <ligand>
        <name>pyridoxal 5'-phosphate</name>
        <dbReference type="ChEBI" id="CHEBI:597326"/>
    </ligand>
</feature>
<evidence type="ECO:0000256" key="6">
    <source>
        <dbReference type="ARBA" id="ARBA00022679"/>
    </source>
</evidence>
<keyword evidence="5 11" id="KW-0028">Amino-acid biosynthesis</keyword>
<comment type="similarity">
    <text evidence="3 11">Belongs to the class-V pyridoxal-phosphate-dependent aminotransferase family. SerC subfamily.</text>
</comment>
<feature type="modified residue" description="N6-(pyridoxal phosphate)lysine" evidence="11">
    <location>
        <position position="209"/>
    </location>
</feature>
<organism evidence="13 14">
    <name type="scientific">Fructobacillus cardui</name>
    <dbReference type="NCBI Taxonomy" id="2893170"/>
    <lineage>
        <taxon>Bacteria</taxon>
        <taxon>Bacillati</taxon>
        <taxon>Bacillota</taxon>
        <taxon>Bacilli</taxon>
        <taxon>Lactobacillales</taxon>
        <taxon>Lactobacillaceae</taxon>
        <taxon>Fructobacillus</taxon>
    </lineage>
</organism>
<comment type="catalytic activity">
    <reaction evidence="9 11">
        <text>4-(phosphooxy)-L-threonine + 2-oxoglutarate = (R)-3-hydroxy-2-oxo-4-phosphooxybutanoate + L-glutamate</text>
        <dbReference type="Rhea" id="RHEA:16573"/>
        <dbReference type="ChEBI" id="CHEBI:16810"/>
        <dbReference type="ChEBI" id="CHEBI:29985"/>
        <dbReference type="ChEBI" id="CHEBI:58452"/>
        <dbReference type="ChEBI" id="CHEBI:58538"/>
        <dbReference type="EC" id="2.6.1.52"/>
    </reaction>
</comment>
<dbReference type="Proteomes" id="UP001314200">
    <property type="component" value="Unassembled WGS sequence"/>
</dbReference>
<feature type="binding site" evidence="11">
    <location>
        <position position="185"/>
    </location>
    <ligand>
        <name>pyridoxal 5'-phosphate</name>
        <dbReference type="ChEBI" id="CHEBI:597326"/>
    </ligand>
</feature>
<evidence type="ECO:0000256" key="9">
    <source>
        <dbReference type="ARBA" id="ARBA00047630"/>
    </source>
</evidence>
<evidence type="ECO:0000313" key="13">
    <source>
        <dbReference type="EMBL" id="CAK1229749.1"/>
    </source>
</evidence>
<feature type="binding site" evidence="11">
    <location>
        <position position="164"/>
    </location>
    <ligand>
        <name>pyridoxal 5'-phosphate</name>
        <dbReference type="ChEBI" id="CHEBI:597326"/>
    </ligand>
</feature>
<dbReference type="Gene3D" id="3.40.640.10">
    <property type="entry name" value="Type I PLP-dependent aspartate aminotransferase-like (Major domain)"/>
    <property type="match status" value="1"/>
</dbReference>
<dbReference type="EMBL" id="CAUZLY010000002">
    <property type="protein sequence ID" value="CAK1229749.1"/>
    <property type="molecule type" value="Genomic_DNA"/>
</dbReference>
<comment type="caution">
    <text evidence="11">Lacks conserved residue(s) required for the propagation of feature annotation.</text>
</comment>
<comment type="subunit">
    <text evidence="11">Homodimer.</text>
</comment>
<feature type="binding site" evidence="11">
    <location>
        <position position="208"/>
    </location>
    <ligand>
        <name>pyridoxal 5'-phosphate</name>
        <dbReference type="ChEBI" id="CHEBI:597326"/>
    </ligand>
</feature>
<dbReference type="PANTHER" id="PTHR43247">
    <property type="entry name" value="PHOSPHOSERINE AMINOTRANSFERASE"/>
    <property type="match status" value="1"/>
</dbReference>